<comment type="function">
    <text evidence="6">Involved in the regulation of the intracellular balance of NAD and NADP, and is a key enzyme in the biosynthesis of NADP. Catalyzes specifically the phosphorylation on 2'-hydroxyl of the adenosine moiety of NAD to yield NADP.</text>
</comment>
<evidence type="ECO:0000256" key="6">
    <source>
        <dbReference type="HAMAP-Rule" id="MF_00361"/>
    </source>
</evidence>
<keyword evidence="6" id="KW-0547">Nucleotide-binding</keyword>
<evidence type="ECO:0000256" key="1">
    <source>
        <dbReference type="ARBA" id="ARBA00022679"/>
    </source>
</evidence>
<dbReference type="EC" id="2.7.1.23" evidence="6"/>
<keyword evidence="6" id="KW-0963">Cytoplasm</keyword>
<feature type="binding site" evidence="6">
    <location>
        <position position="225"/>
    </location>
    <ligand>
        <name>NAD(+)</name>
        <dbReference type="ChEBI" id="CHEBI:57540"/>
    </ligand>
</feature>
<dbReference type="HAMAP" id="MF_00361">
    <property type="entry name" value="NAD_kinase"/>
    <property type="match status" value="1"/>
</dbReference>
<dbReference type="GO" id="GO:0005737">
    <property type="term" value="C:cytoplasm"/>
    <property type="evidence" value="ECO:0007669"/>
    <property type="project" value="UniProtKB-SubCell"/>
</dbReference>
<dbReference type="PANTHER" id="PTHR20275:SF0">
    <property type="entry name" value="NAD KINASE"/>
    <property type="match status" value="1"/>
</dbReference>
<dbReference type="Gene3D" id="2.60.200.30">
    <property type="entry name" value="Probable inorganic polyphosphate/atp-NAD kinase, domain 2"/>
    <property type="match status" value="1"/>
</dbReference>
<name>A0A2K2U9V2_9ACTN</name>
<feature type="binding site" evidence="6">
    <location>
        <position position="74"/>
    </location>
    <ligand>
        <name>NAD(+)</name>
        <dbReference type="ChEBI" id="CHEBI:57540"/>
    </ligand>
</feature>
<dbReference type="InterPro" id="IPR016064">
    <property type="entry name" value="NAD/diacylglycerol_kinase_sf"/>
</dbReference>
<dbReference type="InterPro" id="IPR017437">
    <property type="entry name" value="ATP-NAD_kinase_PpnK-typ_C"/>
</dbReference>
<dbReference type="GO" id="GO:0019674">
    <property type="term" value="P:NAD+ metabolic process"/>
    <property type="evidence" value="ECO:0007669"/>
    <property type="project" value="InterPro"/>
</dbReference>
<feature type="binding site" evidence="6">
    <location>
        <position position="190"/>
    </location>
    <ligand>
        <name>NAD(+)</name>
        <dbReference type="ChEBI" id="CHEBI:57540"/>
    </ligand>
</feature>
<dbReference type="SUPFAM" id="SSF111331">
    <property type="entry name" value="NAD kinase/diacylglycerol kinase-like"/>
    <property type="match status" value="1"/>
</dbReference>
<dbReference type="InterPro" id="IPR002504">
    <property type="entry name" value="NADK"/>
</dbReference>
<comment type="catalytic activity">
    <reaction evidence="5 6">
        <text>NAD(+) + ATP = ADP + NADP(+) + H(+)</text>
        <dbReference type="Rhea" id="RHEA:18629"/>
        <dbReference type="ChEBI" id="CHEBI:15378"/>
        <dbReference type="ChEBI" id="CHEBI:30616"/>
        <dbReference type="ChEBI" id="CHEBI:57540"/>
        <dbReference type="ChEBI" id="CHEBI:58349"/>
        <dbReference type="ChEBI" id="CHEBI:456216"/>
        <dbReference type="EC" id="2.7.1.23"/>
    </reaction>
</comment>
<reference evidence="8" key="1">
    <citation type="submission" date="2018-01" db="EMBL/GenBank/DDBJ databases">
        <title>Rubneribacter badeniensis gen. nov., sp. nov., and Colonibacter rubneri, gen. nov., sp. nov., WGS of new members of the Eggerthellaceae.</title>
        <authorList>
            <person name="Danylec N."/>
            <person name="Stoll D.A."/>
            <person name="Doetsch A."/>
            <person name="Kulling S.E."/>
            <person name="Huch M."/>
        </authorList>
    </citation>
    <scope>NUCLEOTIDE SEQUENCE [LARGE SCALE GENOMIC DNA]</scope>
    <source>
        <strain evidence="8">ResAG-96</strain>
    </source>
</reference>
<evidence type="ECO:0000256" key="3">
    <source>
        <dbReference type="ARBA" id="ARBA00022857"/>
    </source>
</evidence>
<sequence length="301" mass="31758">MRVLVVVNKANANTLDASLLLSTYLSSQGIDCLMLDSMELPAYASLDGGAPLDERLANPIDLAIVLGGDGTILRTARFVSGIDVPIMGINFGHLGFLANSSEPGVIAVVAAALSGDVVAERRANLRIDVVCEGDEEENLLDGDRLAQPVDGEFRSYFALNELAVARGASGRIVDFSVELSGDHVASMRGDGVVVSTATGSTAYALSAGGPLVAPGYRGLVVVPLAPHTLRSRAIVTEQHDVVEIVLAGEASRCEAALFADGEALAFDRPVARVIVRKGDRPTTLLRYQQESFYAQASRVFF</sequence>
<dbReference type="RefSeq" id="WP_103265658.1">
    <property type="nucleotide sequence ID" value="NZ_CABMLE010000014.1"/>
</dbReference>
<dbReference type="GO" id="GO:0003951">
    <property type="term" value="F:NAD+ kinase activity"/>
    <property type="evidence" value="ECO:0007669"/>
    <property type="project" value="UniProtKB-UniRule"/>
</dbReference>
<comment type="caution">
    <text evidence="6">Lacks conserved residue(s) required for the propagation of feature annotation.</text>
</comment>
<organism evidence="7 8">
    <name type="scientific">Enteroscipio rubneri</name>
    <dbReference type="NCBI Taxonomy" id="2070686"/>
    <lineage>
        <taxon>Bacteria</taxon>
        <taxon>Bacillati</taxon>
        <taxon>Actinomycetota</taxon>
        <taxon>Coriobacteriia</taxon>
        <taxon>Eggerthellales</taxon>
        <taxon>Eggerthellaceae</taxon>
        <taxon>Enteroscipio</taxon>
    </lineage>
</organism>
<feature type="binding site" evidence="6">
    <location>
        <begin position="201"/>
        <end position="206"/>
    </location>
    <ligand>
        <name>NAD(+)</name>
        <dbReference type="ChEBI" id="CHEBI:57540"/>
    </ligand>
</feature>
<dbReference type="GO" id="GO:0006741">
    <property type="term" value="P:NADP+ biosynthetic process"/>
    <property type="evidence" value="ECO:0007669"/>
    <property type="project" value="UniProtKB-UniRule"/>
</dbReference>
<keyword evidence="1 6" id="KW-0808">Transferase</keyword>
<feature type="binding site" evidence="6">
    <location>
        <begin position="160"/>
        <end position="161"/>
    </location>
    <ligand>
        <name>NAD(+)</name>
        <dbReference type="ChEBI" id="CHEBI:57540"/>
    </ligand>
</feature>
<keyword evidence="4 6" id="KW-0520">NAD</keyword>
<dbReference type="GO" id="GO:0046872">
    <property type="term" value="F:metal ion binding"/>
    <property type="evidence" value="ECO:0007669"/>
    <property type="project" value="UniProtKB-UniRule"/>
</dbReference>
<dbReference type="PANTHER" id="PTHR20275">
    <property type="entry name" value="NAD KINASE"/>
    <property type="match status" value="1"/>
</dbReference>
<dbReference type="GO" id="GO:0005524">
    <property type="term" value="F:ATP binding"/>
    <property type="evidence" value="ECO:0007669"/>
    <property type="project" value="UniProtKB-KW"/>
</dbReference>
<evidence type="ECO:0000256" key="4">
    <source>
        <dbReference type="ARBA" id="ARBA00023027"/>
    </source>
</evidence>
<dbReference type="Pfam" id="PF01513">
    <property type="entry name" value="NAD_kinase"/>
    <property type="match status" value="1"/>
</dbReference>
<evidence type="ECO:0000256" key="5">
    <source>
        <dbReference type="ARBA" id="ARBA00047925"/>
    </source>
</evidence>
<comment type="similarity">
    <text evidence="6">Belongs to the NAD kinase family.</text>
</comment>
<keyword evidence="2 6" id="KW-0418">Kinase</keyword>
<evidence type="ECO:0000313" key="8">
    <source>
        <dbReference type="Proteomes" id="UP000236197"/>
    </source>
</evidence>
<protein>
    <recommendedName>
        <fullName evidence="6">NAD kinase</fullName>
        <ecNumber evidence="6">2.7.1.23</ecNumber>
    </recommendedName>
    <alternativeName>
        <fullName evidence="6">ATP-dependent NAD kinase</fullName>
    </alternativeName>
</protein>
<dbReference type="Gene3D" id="3.40.50.10330">
    <property type="entry name" value="Probable inorganic polyphosphate/atp-NAD kinase, domain 1"/>
    <property type="match status" value="1"/>
</dbReference>
<comment type="subcellular location">
    <subcellularLocation>
        <location evidence="6">Cytoplasm</location>
    </subcellularLocation>
</comment>
<dbReference type="GO" id="GO:0051287">
    <property type="term" value="F:NAD binding"/>
    <property type="evidence" value="ECO:0007669"/>
    <property type="project" value="UniProtKB-ARBA"/>
</dbReference>
<dbReference type="OrthoDB" id="9774737at2"/>
<proteinExistence type="inferred from homology"/>
<dbReference type="EMBL" id="PPEK01000014">
    <property type="protein sequence ID" value="PNV67022.1"/>
    <property type="molecule type" value="Genomic_DNA"/>
</dbReference>
<keyword evidence="3 6" id="KW-0521">NADP</keyword>
<keyword evidence="8" id="KW-1185">Reference proteome</keyword>
<evidence type="ECO:0000256" key="2">
    <source>
        <dbReference type="ARBA" id="ARBA00022777"/>
    </source>
</evidence>
<feature type="active site" description="Proton acceptor" evidence="6">
    <location>
        <position position="69"/>
    </location>
</feature>
<feature type="binding site" evidence="6">
    <location>
        <begin position="69"/>
        <end position="70"/>
    </location>
    <ligand>
        <name>NAD(+)</name>
        <dbReference type="ChEBI" id="CHEBI:57540"/>
    </ligand>
</feature>
<gene>
    <name evidence="6" type="primary">nadK</name>
    <name evidence="7" type="ORF">C2L71_10215</name>
</gene>
<keyword evidence="6" id="KW-0067">ATP-binding</keyword>
<evidence type="ECO:0000313" key="7">
    <source>
        <dbReference type="EMBL" id="PNV67022.1"/>
    </source>
</evidence>
<dbReference type="Pfam" id="PF20143">
    <property type="entry name" value="NAD_kinase_C"/>
    <property type="match status" value="1"/>
</dbReference>
<dbReference type="InterPro" id="IPR017438">
    <property type="entry name" value="ATP-NAD_kinase_N"/>
</dbReference>
<dbReference type="Proteomes" id="UP000236197">
    <property type="component" value="Unassembled WGS sequence"/>
</dbReference>
<comment type="cofactor">
    <cofactor evidence="6">
        <name>a divalent metal cation</name>
        <dbReference type="ChEBI" id="CHEBI:60240"/>
    </cofactor>
</comment>
<feature type="binding site" evidence="6">
    <location>
        <position position="188"/>
    </location>
    <ligand>
        <name>NAD(+)</name>
        <dbReference type="ChEBI" id="CHEBI:57540"/>
    </ligand>
</feature>
<accession>A0A2K2U9V2</accession>
<feature type="binding site" evidence="6">
    <location>
        <position position="171"/>
    </location>
    <ligand>
        <name>NAD(+)</name>
        <dbReference type="ChEBI" id="CHEBI:57540"/>
    </ligand>
</feature>
<comment type="caution">
    <text evidence="7">The sequence shown here is derived from an EMBL/GenBank/DDBJ whole genome shotgun (WGS) entry which is preliminary data.</text>
</comment>
<dbReference type="AlphaFoldDB" id="A0A2K2U9V2"/>